<evidence type="ECO:0000313" key="3">
    <source>
        <dbReference type="EMBL" id="GAA4969662.1"/>
    </source>
</evidence>
<accession>A0ABP9HFE5</accession>
<evidence type="ECO:0000313" key="4">
    <source>
        <dbReference type="Proteomes" id="UP001500466"/>
    </source>
</evidence>
<dbReference type="EMBL" id="BAABHS010000013">
    <property type="protein sequence ID" value="GAA4969662.1"/>
    <property type="molecule type" value="Genomic_DNA"/>
</dbReference>
<organism evidence="3 4">
    <name type="scientific">Yinghuangia aomiensis</name>
    <dbReference type="NCBI Taxonomy" id="676205"/>
    <lineage>
        <taxon>Bacteria</taxon>
        <taxon>Bacillati</taxon>
        <taxon>Actinomycetota</taxon>
        <taxon>Actinomycetes</taxon>
        <taxon>Kitasatosporales</taxon>
        <taxon>Streptomycetaceae</taxon>
        <taxon>Yinghuangia</taxon>
    </lineage>
</organism>
<dbReference type="PANTHER" id="PTHR44154:SF1">
    <property type="entry name" value="QUINONE OXIDOREDUCTASE"/>
    <property type="match status" value="1"/>
</dbReference>
<dbReference type="InterPro" id="IPR036291">
    <property type="entry name" value="NAD(P)-bd_dom_sf"/>
</dbReference>
<evidence type="ECO:0000259" key="2">
    <source>
        <dbReference type="SMART" id="SM00829"/>
    </source>
</evidence>
<dbReference type="Pfam" id="PF08240">
    <property type="entry name" value="ADH_N"/>
    <property type="match status" value="1"/>
</dbReference>
<dbReference type="SUPFAM" id="SSF50129">
    <property type="entry name" value="GroES-like"/>
    <property type="match status" value="1"/>
</dbReference>
<keyword evidence="1" id="KW-0521">NADP</keyword>
<dbReference type="Pfam" id="PF13602">
    <property type="entry name" value="ADH_zinc_N_2"/>
    <property type="match status" value="1"/>
</dbReference>
<dbReference type="Gene3D" id="3.40.50.720">
    <property type="entry name" value="NAD(P)-binding Rossmann-like Domain"/>
    <property type="match status" value="1"/>
</dbReference>
<dbReference type="InterPro" id="IPR011032">
    <property type="entry name" value="GroES-like_sf"/>
</dbReference>
<dbReference type="Proteomes" id="UP001500466">
    <property type="component" value="Unassembled WGS sequence"/>
</dbReference>
<dbReference type="Gene3D" id="3.90.180.10">
    <property type="entry name" value="Medium-chain alcohol dehydrogenases, catalytic domain"/>
    <property type="match status" value="1"/>
</dbReference>
<gene>
    <name evidence="3" type="ORF">GCM10023205_38690</name>
</gene>
<dbReference type="RefSeq" id="WP_345676801.1">
    <property type="nucleotide sequence ID" value="NZ_BAABHS010000013.1"/>
</dbReference>
<comment type="caution">
    <text evidence="3">The sequence shown here is derived from an EMBL/GenBank/DDBJ whole genome shotgun (WGS) entry which is preliminary data.</text>
</comment>
<dbReference type="SMART" id="SM00829">
    <property type="entry name" value="PKS_ER"/>
    <property type="match status" value="1"/>
</dbReference>
<name>A0ABP9HFE5_9ACTN</name>
<evidence type="ECO:0000256" key="1">
    <source>
        <dbReference type="ARBA" id="ARBA00022857"/>
    </source>
</evidence>
<feature type="domain" description="Enoyl reductase (ER)" evidence="2">
    <location>
        <begin position="10"/>
        <end position="303"/>
    </location>
</feature>
<protein>
    <submittedName>
        <fullName evidence="3">NADP-dependent oxidoreductase</fullName>
    </submittedName>
</protein>
<dbReference type="CDD" id="cd05289">
    <property type="entry name" value="MDR_like_2"/>
    <property type="match status" value="1"/>
</dbReference>
<sequence length="306" mass="31230">MHAIVFREYGSPDVLELAETPLPAPGPGEVRVRIRAAGVQPVDTSVRRGLAPPAMAPTLPATPGNEFSGVVDALGPGVTAWEAGDEVLGWTMLGAYAEAVAVPADQLVRKPAAMPWEEAAVLSASGQTAHRVLRELRVGAGDTVLVHAAAGGVGTFAVQLATAWGATVVGTASPANHDYVRGLGAIPVAYGDGLADRVRAAAPQGVDAAFDAAGRGSLDVSVELVADRSRIATIVDFDGAARLGVVGARGGPGARSQERLGELVNLYEKGALTVHIGHRVALADAAEAHRIVETGHGRGKVVLVTD</sequence>
<reference evidence="4" key="1">
    <citation type="journal article" date="2019" name="Int. J. Syst. Evol. Microbiol.">
        <title>The Global Catalogue of Microorganisms (GCM) 10K type strain sequencing project: providing services to taxonomists for standard genome sequencing and annotation.</title>
        <authorList>
            <consortium name="The Broad Institute Genomics Platform"/>
            <consortium name="The Broad Institute Genome Sequencing Center for Infectious Disease"/>
            <person name="Wu L."/>
            <person name="Ma J."/>
        </authorList>
    </citation>
    <scope>NUCLEOTIDE SEQUENCE [LARGE SCALE GENOMIC DNA]</scope>
    <source>
        <strain evidence="4">JCM 17986</strain>
    </source>
</reference>
<proteinExistence type="predicted"/>
<dbReference type="PANTHER" id="PTHR44154">
    <property type="entry name" value="QUINONE OXIDOREDUCTASE"/>
    <property type="match status" value="1"/>
</dbReference>
<dbReference type="SUPFAM" id="SSF51735">
    <property type="entry name" value="NAD(P)-binding Rossmann-fold domains"/>
    <property type="match status" value="1"/>
</dbReference>
<dbReference type="InterPro" id="IPR051603">
    <property type="entry name" value="Zinc-ADH_QOR/CCCR"/>
</dbReference>
<keyword evidence="4" id="KW-1185">Reference proteome</keyword>
<dbReference type="InterPro" id="IPR013154">
    <property type="entry name" value="ADH-like_N"/>
</dbReference>
<dbReference type="InterPro" id="IPR020843">
    <property type="entry name" value="ER"/>
</dbReference>